<dbReference type="EMBL" id="LWDV01000009">
    <property type="protein sequence ID" value="OCL26338.1"/>
    <property type="molecule type" value="Genomic_DNA"/>
</dbReference>
<keyword evidence="1 2" id="KW-0732">Signal</keyword>
<dbReference type="InterPro" id="IPR011964">
    <property type="entry name" value="YVTN_b-propeller_repeat"/>
</dbReference>
<proteinExistence type="predicted"/>
<dbReference type="InterPro" id="IPR015943">
    <property type="entry name" value="WD40/YVTN_repeat-like_dom_sf"/>
</dbReference>
<accession>A0A1C0A7Z2</accession>
<gene>
    <name evidence="4" type="ORF">U472_10040</name>
</gene>
<evidence type="ECO:0000313" key="5">
    <source>
        <dbReference type="Proteomes" id="UP000093514"/>
    </source>
</evidence>
<dbReference type="InterPro" id="IPR051200">
    <property type="entry name" value="Host-pathogen_enzymatic-act"/>
</dbReference>
<name>A0A1C0A7Z2_9FIRM</name>
<feature type="signal peptide" evidence="2">
    <location>
        <begin position="1"/>
        <end position="24"/>
    </location>
</feature>
<dbReference type="Proteomes" id="UP000093514">
    <property type="component" value="Unassembled WGS sequence"/>
</dbReference>
<dbReference type="AlphaFoldDB" id="A0A1C0A7Z2"/>
<evidence type="ECO:0000256" key="1">
    <source>
        <dbReference type="ARBA" id="ARBA00022729"/>
    </source>
</evidence>
<reference evidence="5" key="1">
    <citation type="submission" date="2016-07" db="EMBL/GenBank/DDBJ databases">
        <authorList>
            <person name="Florea S."/>
            <person name="Webb J.S."/>
            <person name="Jaromczyk J."/>
            <person name="Schardl C.L."/>
        </authorList>
    </citation>
    <scope>NUCLEOTIDE SEQUENCE [LARGE SCALE GENOMIC DNA]</scope>
    <source>
        <strain evidence="5">Z6</strain>
    </source>
</reference>
<dbReference type="SUPFAM" id="SSF51004">
    <property type="entry name" value="C-terminal (heme d1) domain of cytochrome cd1-nitrite reductase"/>
    <property type="match status" value="1"/>
</dbReference>
<dbReference type="InterPro" id="IPR011048">
    <property type="entry name" value="Haem_d1_sf"/>
</dbReference>
<dbReference type="InterPro" id="IPR048433">
    <property type="entry name" value="YNCE-like_beta-prop"/>
</dbReference>
<dbReference type="RefSeq" id="WP_068718062.1">
    <property type="nucleotide sequence ID" value="NZ_LWDV01000009.1"/>
</dbReference>
<keyword evidence="5" id="KW-1185">Reference proteome</keyword>
<dbReference type="OrthoDB" id="55891at2"/>
<comment type="caution">
    <text evidence="4">The sequence shown here is derived from an EMBL/GenBank/DDBJ whole genome shotgun (WGS) entry which is preliminary data.</text>
</comment>
<organism evidence="4 5">
    <name type="scientific">Orenia metallireducens</name>
    <dbReference type="NCBI Taxonomy" id="1413210"/>
    <lineage>
        <taxon>Bacteria</taxon>
        <taxon>Bacillati</taxon>
        <taxon>Bacillota</taxon>
        <taxon>Clostridia</taxon>
        <taxon>Halanaerobiales</taxon>
        <taxon>Halobacteroidaceae</taxon>
        <taxon>Orenia</taxon>
    </lineage>
</organism>
<dbReference type="PANTHER" id="PTHR47197">
    <property type="entry name" value="PROTEIN NIRF"/>
    <property type="match status" value="1"/>
</dbReference>
<sequence>MKKFKVSILILLALILFSSNIAMASEDFDPQKWSRSSSGEGVWIDAVFNPNQVDDDTIKFQVYLTTHSGNLLDLDFNQILEVKTNLGEVSSNDIEWKWERKSSHHPAGIIKVNNKNKKLFNISTKFIEVTFVDIRDVKHTLKWKLKIKNNGNYAYIANASSGTVSVVDTKKHQVIKTIKVASQASHGLAVDTLHNQLYIGDYKDGNLYVFSLPEGKLIKKMYVGSPVHGIDISPDNKYLYLAGGSKGGSGDVLVVDTEYNRVVKKIITNGAGHINFSPDGKYAYVSNVDHDEITVINTITQEVENKVKVGDGPNEAIPSLDNRYLYTANFNGGTMTVVETGTWETKLTKKIDEGTHGIIISPDGKYIWLTNRGSNTITIVNMNNYKVVKELRINGHANHLSMSPTGDFVYISDVRDNQVVVFDTKNFTKISEFNVGNEPHEIVFN</sequence>
<feature type="domain" description="YNCE-like beta-propeller" evidence="3">
    <location>
        <begin position="158"/>
        <end position="442"/>
    </location>
</feature>
<dbReference type="Gene3D" id="2.130.10.10">
    <property type="entry name" value="YVTN repeat-like/Quinoprotein amine dehydrogenase"/>
    <property type="match status" value="2"/>
</dbReference>
<dbReference type="NCBIfam" id="TIGR02276">
    <property type="entry name" value="beta_rpt_yvtn"/>
    <property type="match status" value="2"/>
</dbReference>
<evidence type="ECO:0000259" key="3">
    <source>
        <dbReference type="Pfam" id="PF21783"/>
    </source>
</evidence>
<dbReference type="PANTHER" id="PTHR47197:SF3">
    <property type="entry name" value="DIHYDRO-HEME D1 DEHYDROGENASE"/>
    <property type="match status" value="1"/>
</dbReference>
<reference evidence="4 5" key="2">
    <citation type="submission" date="2016-08" db="EMBL/GenBank/DDBJ databases">
        <title>Orenia metallireducens sp. nov. strain Z6, a Novel Metal-reducing Firmicute from the Deep Subsurface.</title>
        <authorList>
            <person name="Maxim B.I."/>
            <person name="Kenneth K."/>
            <person name="Flynn T.M."/>
            <person name="Oloughlin E.J."/>
            <person name="Locke R.A."/>
            <person name="Weber J.R."/>
            <person name="Egan S.M."/>
            <person name="Mackie R.I."/>
            <person name="Cann I.K."/>
        </authorList>
    </citation>
    <scope>NUCLEOTIDE SEQUENCE [LARGE SCALE GENOMIC DNA]</scope>
    <source>
        <strain evidence="4 5">Z6</strain>
    </source>
</reference>
<feature type="chain" id="PRO_5008642932" description="YNCE-like beta-propeller domain-containing protein" evidence="2">
    <location>
        <begin position="25"/>
        <end position="445"/>
    </location>
</feature>
<dbReference type="Pfam" id="PF21783">
    <property type="entry name" value="YNCE"/>
    <property type="match status" value="1"/>
</dbReference>
<evidence type="ECO:0000313" key="4">
    <source>
        <dbReference type="EMBL" id="OCL26338.1"/>
    </source>
</evidence>
<protein>
    <recommendedName>
        <fullName evidence="3">YNCE-like beta-propeller domain-containing protein</fullName>
    </recommendedName>
</protein>
<evidence type="ECO:0000256" key="2">
    <source>
        <dbReference type="SAM" id="SignalP"/>
    </source>
</evidence>